<evidence type="ECO:0000256" key="1">
    <source>
        <dbReference type="SAM" id="Phobius"/>
    </source>
</evidence>
<keyword evidence="1" id="KW-1133">Transmembrane helix</keyword>
<protein>
    <submittedName>
        <fullName evidence="3">Anti-sigma-YlaC factor YlaD</fullName>
    </submittedName>
</protein>
<name>A0ABU0CQC1_9BACI</name>
<accession>A0ABU0CQC1</accession>
<evidence type="ECO:0000259" key="2">
    <source>
        <dbReference type="Pfam" id="PF13490"/>
    </source>
</evidence>
<dbReference type="EMBL" id="JAUSUQ010000003">
    <property type="protein sequence ID" value="MDQ0338352.1"/>
    <property type="molecule type" value="Genomic_DNA"/>
</dbReference>
<evidence type="ECO:0000313" key="3">
    <source>
        <dbReference type="EMBL" id="MDQ0338352.1"/>
    </source>
</evidence>
<gene>
    <name evidence="3" type="ORF">J2S00_001136</name>
</gene>
<comment type="caution">
    <text evidence="3">The sequence shown here is derived from an EMBL/GenBank/DDBJ whole genome shotgun (WGS) entry which is preliminary data.</text>
</comment>
<proteinExistence type="predicted"/>
<dbReference type="Proteomes" id="UP001232445">
    <property type="component" value="Unassembled WGS sequence"/>
</dbReference>
<sequence length="109" mass="12635">MKCSLVRDLLPLYREENCRPETIRAVEKHLNTCPHCHKLYKALDQPLKLKSLLGEKEAPLNVDTAADTEPSNLQQREFWRRYYGRYLVKGSLLFLVLYLLLVAGGKVFS</sequence>
<feature type="domain" description="Putative zinc-finger" evidence="2">
    <location>
        <begin position="3"/>
        <end position="37"/>
    </location>
</feature>
<dbReference type="RefSeq" id="WP_307336554.1">
    <property type="nucleotide sequence ID" value="NZ_JAUSUQ010000003.1"/>
</dbReference>
<keyword evidence="1" id="KW-0472">Membrane</keyword>
<feature type="transmembrane region" description="Helical" evidence="1">
    <location>
        <begin position="86"/>
        <end position="108"/>
    </location>
</feature>
<evidence type="ECO:0000313" key="4">
    <source>
        <dbReference type="Proteomes" id="UP001232445"/>
    </source>
</evidence>
<keyword evidence="1" id="KW-0812">Transmembrane</keyword>
<keyword evidence="4" id="KW-1185">Reference proteome</keyword>
<dbReference type="Pfam" id="PF13490">
    <property type="entry name" value="zf-HC2"/>
    <property type="match status" value="1"/>
</dbReference>
<organism evidence="3 4">
    <name type="scientific">Caldalkalibacillus uzonensis</name>
    <dbReference type="NCBI Taxonomy" id="353224"/>
    <lineage>
        <taxon>Bacteria</taxon>
        <taxon>Bacillati</taxon>
        <taxon>Bacillota</taxon>
        <taxon>Bacilli</taxon>
        <taxon>Bacillales</taxon>
        <taxon>Bacillaceae</taxon>
        <taxon>Caldalkalibacillus</taxon>
    </lineage>
</organism>
<reference evidence="3 4" key="1">
    <citation type="submission" date="2023-07" db="EMBL/GenBank/DDBJ databases">
        <title>Genomic Encyclopedia of Type Strains, Phase IV (KMG-IV): sequencing the most valuable type-strain genomes for metagenomic binning, comparative biology and taxonomic classification.</title>
        <authorList>
            <person name="Goeker M."/>
        </authorList>
    </citation>
    <scope>NUCLEOTIDE SEQUENCE [LARGE SCALE GENOMIC DNA]</scope>
    <source>
        <strain evidence="3 4">DSM 17740</strain>
    </source>
</reference>
<dbReference type="InterPro" id="IPR027383">
    <property type="entry name" value="Znf_put"/>
</dbReference>